<evidence type="ECO:0000256" key="6">
    <source>
        <dbReference type="ARBA" id="ARBA00023136"/>
    </source>
</evidence>
<comment type="similarity">
    <text evidence="2">Belongs to the GSP F family.</text>
</comment>
<evidence type="ECO:0000313" key="9">
    <source>
        <dbReference type="EMBL" id="MYM90381.1"/>
    </source>
</evidence>
<dbReference type="InterPro" id="IPR042094">
    <property type="entry name" value="T2SS_GspF_sf"/>
</dbReference>
<evidence type="ECO:0000256" key="7">
    <source>
        <dbReference type="SAM" id="Phobius"/>
    </source>
</evidence>
<dbReference type="EMBL" id="WWCW01000117">
    <property type="protein sequence ID" value="MYM90381.1"/>
    <property type="molecule type" value="Genomic_DNA"/>
</dbReference>
<dbReference type="Proteomes" id="UP000470302">
    <property type="component" value="Unassembled WGS sequence"/>
</dbReference>
<feature type="domain" description="Type II secretion system protein GspF" evidence="8">
    <location>
        <begin position="263"/>
        <end position="385"/>
    </location>
</feature>
<accession>A0A845G931</accession>
<evidence type="ECO:0000256" key="1">
    <source>
        <dbReference type="ARBA" id="ARBA00004651"/>
    </source>
</evidence>
<feature type="transmembrane region" description="Helical" evidence="7">
    <location>
        <begin position="161"/>
        <end position="182"/>
    </location>
</feature>
<feature type="transmembrane region" description="Helical" evidence="7">
    <location>
        <begin position="366"/>
        <end position="386"/>
    </location>
</feature>
<keyword evidence="4 7" id="KW-0812">Transmembrane</keyword>
<sequence>MQFKIKTYSLTGGVKFATVDAASELELRQRCAAEGWRIIAISASVRPQLSPRASYSALEFSNELLALIEAGLSLTESLDIQSRKARGPRAKEALAQLLNSLKEGRSFATALAEQPHVFPGLFVTLVKTSEQTGDLAETLKRYISHQQQVDQVRNKVVSASVYPLLLIAVGFLVIAFLLTYVIPRFSRIYEDLGANLPWTSRMMIGWSHFIGHYGGLVATIAIALLSVGGWAVLQASTRARLARTAWSVPGVGEKIRLYQLARFTHTLAMLVNGGMPFAAALGLVTDLLQQPSLSQGLVQARQMINEGRSVSDAFAASSLATEVGVRLIAVGERSGSMGLSLERLARLYDDEIARWVDWFSRLFEPVLMLVIGAAIGAIVILMYMPIFELANTLQ</sequence>
<evidence type="ECO:0000256" key="2">
    <source>
        <dbReference type="ARBA" id="ARBA00005745"/>
    </source>
</evidence>
<dbReference type="PANTHER" id="PTHR30012:SF0">
    <property type="entry name" value="TYPE II SECRETION SYSTEM PROTEIN F-RELATED"/>
    <property type="match status" value="1"/>
</dbReference>
<evidence type="ECO:0000256" key="4">
    <source>
        <dbReference type="ARBA" id="ARBA00022692"/>
    </source>
</evidence>
<keyword evidence="3" id="KW-1003">Cell membrane</keyword>
<feature type="domain" description="Type II secretion system protein GspF" evidence="8">
    <location>
        <begin position="60"/>
        <end position="183"/>
    </location>
</feature>
<dbReference type="InterPro" id="IPR003004">
    <property type="entry name" value="GspF/PilC"/>
</dbReference>
<comment type="subcellular location">
    <subcellularLocation>
        <location evidence="1">Cell membrane</location>
        <topology evidence="1">Multi-pass membrane protein</topology>
    </subcellularLocation>
</comment>
<comment type="caution">
    <text evidence="9">The sequence shown here is derived from an EMBL/GenBank/DDBJ whole genome shotgun (WGS) entry which is preliminary data.</text>
</comment>
<dbReference type="Pfam" id="PF00482">
    <property type="entry name" value="T2SSF"/>
    <property type="match status" value="2"/>
</dbReference>
<name>A0A845G931_9BURK</name>
<dbReference type="AlphaFoldDB" id="A0A845G931"/>
<evidence type="ECO:0000313" key="10">
    <source>
        <dbReference type="Proteomes" id="UP000470302"/>
    </source>
</evidence>
<gene>
    <name evidence="9" type="ORF">GTP91_24815</name>
</gene>
<evidence type="ECO:0000256" key="5">
    <source>
        <dbReference type="ARBA" id="ARBA00022989"/>
    </source>
</evidence>
<dbReference type="Gene3D" id="1.20.81.30">
    <property type="entry name" value="Type II secretion system (T2SS), domain F"/>
    <property type="match status" value="2"/>
</dbReference>
<keyword evidence="5 7" id="KW-1133">Transmembrane helix</keyword>
<dbReference type="GO" id="GO:0005886">
    <property type="term" value="C:plasma membrane"/>
    <property type="evidence" value="ECO:0007669"/>
    <property type="project" value="UniProtKB-SubCell"/>
</dbReference>
<protein>
    <submittedName>
        <fullName evidence="9">Type II secretion system F family protein</fullName>
    </submittedName>
</protein>
<dbReference type="PANTHER" id="PTHR30012">
    <property type="entry name" value="GENERAL SECRETION PATHWAY PROTEIN"/>
    <property type="match status" value="1"/>
</dbReference>
<dbReference type="PRINTS" id="PR00812">
    <property type="entry name" value="BCTERIALGSPF"/>
</dbReference>
<dbReference type="InterPro" id="IPR018076">
    <property type="entry name" value="T2SS_GspF_dom"/>
</dbReference>
<proteinExistence type="inferred from homology"/>
<organism evidence="9 10">
    <name type="scientific">Duganella vulcania</name>
    <dbReference type="NCBI Taxonomy" id="2692166"/>
    <lineage>
        <taxon>Bacteria</taxon>
        <taxon>Pseudomonadati</taxon>
        <taxon>Pseudomonadota</taxon>
        <taxon>Betaproteobacteria</taxon>
        <taxon>Burkholderiales</taxon>
        <taxon>Oxalobacteraceae</taxon>
        <taxon>Telluria group</taxon>
        <taxon>Duganella</taxon>
    </lineage>
</organism>
<reference evidence="9 10" key="1">
    <citation type="submission" date="2020-01" db="EMBL/GenBank/DDBJ databases">
        <title>Novel species isolated from a subtropical stream in China.</title>
        <authorList>
            <person name="Lu H."/>
        </authorList>
    </citation>
    <scope>NUCLEOTIDE SEQUENCE [LARGE SCALE GENOMIC DNA]</scope>
    <source>
        <strain evidence="9 10">FT82W</strain>
    </source>
</reference>
<dbReference type="RefSeq" id="WP_161099178.1">
    <property type="nucleotide sequence ID" value="NZ_WWCW01000117.1"/>
</dbReference>
<keyword evidence="6 7" id="KW-0472">Membrane</keyword>
<feature type="transmembrane region" description="Helical" evidence="7">
    <location>
        <begin position="210"/>
        <end position="233"/>
    </location>
</feature>
<evidence type="ECO:0000256" key="3">
    <source>
        <dbReference type="ARBA" id="ARBA00022475"/>
    </source>
</evidence>
<evidence type="ECO:0000259" key="8">
    <source>
        <dbReference type="Pfam" id="PF00482"/>
    </source>
</evidence>